<keyword evidence="3" id="KW-0547">Nucleotide-binding</keyword>
<protein>
    <submittedName>
        <fullName evidence="6">Branched-chain amino acid transport system ATP-binding protein</fullName>
    </submittedName>
</protein>
<dbReference type="PANTHER" id="PTHR45772">
    <property type="entry name" value="CONSERVED COMPONENT OF ABC TRANSPORTER FOR NATURAL AMINO ACIDS-RELATED"/>
    <property type="match status" value="1"/>
</dbReference>
<accession>A0A7Y9IQB5</accession>
<keyword evidence="7" id="KW-1185">Reference proteome</keyword>
<proteinExistence type="predicted"/>
<dbReference type="EMBL" id="JACBYR010000001">
    <property type="protein sequence ID" value="NYE80946.1"/>
    <property type="molecule type" value="Genomic_DNA"/>
</dbReference>
<keyword evidence="2" id="KW-0472">Membrane</keyword>
<evidence type="ECO:0000256" key="3">
    <source>
        <dbReference type="ARBA" id="ARBA00022741"/>
    </source>
</evidence>
<gene>
    <name evidence="6" type="ORF">FHW18_000217</name>
</gene>
<keyword evidence="2" id="KW-1003">Cell membrane</keyword>
<comment type="caution">
    <text evidence="6">The sequence shown here is derived from an EMBL/GenBank/DDBJ whole genome shotgun (WGS) entry which is preliminary data.</text>
</comment>
<dbReference type="PANTHER" id="PTHR45772:SF2">
    <property type="entry name" value="ABC TRANSPORTER ATP-BINDING PROTEIN"/>
    <property type="match status" value="1"/>
</dbReference>
<evidence type="ECO:0000259" key="5">
    <source>
        <dbReference type="PROSITE" id="PS50893"/>
    </source>
</evidence>
<dbReference type="CDD" id="cd03219">
    <property type="entry name" value="ABC_Mj1267_LivG_branched"/>
    <property type="match status" value="1"/>
</dbReference>
<feature type="domain" description="ABC transporter" evidence="5">
    <location>
        <begin position="6"/>
        <end position="247"/>
    </location>
</feature>
<dbReference type="Pfam" id="PF12399">
    <property type="entry name" value="BCA_ABC_TP_C"/>
    <property type="match status" value="1"/>
</dbReference>
<dbReference type="GO" id="GO:0005886">
    <property type="term" value="C:plasma membrane"/>
    <property type="evidence" value="ECO:0007669"/>
    <property type="project" value="TreeGrafter"/>
</dbReference>
<dbReference type="SMART" id="SM00382">
    <property type="entry name" value="AAA"/>
    <property type="match status" value="1"/>
</dbReference>
<dbReference type="Gene3D" id="3.40.50.300">
    <property type="entry name" value="P-loop containing nucleotide triphosphate hydrolases"/>
    <property type="match status" value="1"/>
</dbReference>
<dbReference type="GO" id="GO:0005524">
    <property type="term" value="F:ATP binding"/>
    <property type="evidence" value="ECO:0007669"/>
    <property type="project" value="UniProtKB-KW"/>
</dbReference>
<dbReference type="InterPro" id="IPR003439">
    <property type="entry name" value="ABC_transporter-like_ATP-bd"/>
</dbReference>
<organism evidence="6 7">
    <name type="scientific">Pigmentiphaga litoralis</name>
    <dbReference type="NCBI Taxonomy" id="516702"/>
    <lineage>
        <taxon>Bacteria</taxon>
        <taxon>Pseudomonadati</taxon>
        <taxon>Pseudomonadota</taxon>
        <taxon>Betaproteobacteria</taxon>
        <taxon>Burkholderiales</taxon>
        <taxon>Alcaligenaceae</taxon>
        <taxon>Pigmentiphaga</taxon>
    </lineage>
</organism>
<dbReference type="InterPro" id="IPR003593">
    <property type="entry name" value="AAA+_ATPase"/>
</dbReference>
<evidence type="ECO:0000313" key="6">
    <source>
        <dbReference type="EMBL" id="NYE80946.1"/>
    </source>
</evidence>
<name>A0A7Y9IQB5_9BURK</name>
<keyword evidence="4 6" id="KW-0067">ATP-binding</keyword>
<evidence type="ECO:0000313" key="7">
    <source>
        <dbReference type="Proteomes" id="UP000542125"/>
    </source>
</evidence>
<dbReference type="SUPFAM" id="SSF52540">
    <property type="entry name" value="P-loop containing nucleoside triphosphate hydrolases"/>
    <property type="match status" value="1"/>
</dbReference>
<dbReference type="InterPro" id="IPR032823">
    <property type="entry name" value="BCA_ABC_TP_C"/>
</dbReference>
<reference evidence="6 7" key="1">
    <citation type="submission" date="2020-07" db="EMBL/GenBank/DDBJ databases">
        <title>Genomic Encyclopedia of Type Strains, Phase IV (KMG-V): Genome sequencing to study the core and pangenomes of soil and plant-associated prokaryotes.</title>
        <authorList>
            <person name="Whitman W."/>
        </authorList>
    </citation>
    <scope>NUCLEOTIDE SEQUENCE [LARGE SCALE GENOMIC DNA]</scope>
    <source>
        <strain evidence="6 7">SAS40</strain>
    </source>
</reference>
<dbReference type="InterPro" id="IPR051120">
    <property type="entry name" value="ABC_AA/LPS_Transport"/>
</dbReference>
<dbReference type="RefSeq" id="WP_179582508.1">
    <property type="nucleotide sequence ID" value="NZ_JACBYR010000001.1"/>
</dbReference>
<keyword evidence="1" id="KW-0813">Transport</keyword>
<sequence length="270" mass="28392">MSTPTLRTDRLTKKFGAFTAVNGVTLTVPPGSRHALIGPNGAGKTTLINLLTGVIASTSGSIHLNDDDITRMPADRRVHRGVVRTFQINTLFPRLTPHDATALAIAEREGVGRVFWRSFAGSTAIHDEADALLTQFGLGAHARTVTSQLAYGRQRLLEIVLALAARPSILLLDEPAAGIPEDESGEVFEAIAALPASMTVLFIEHDMDLVFRFARRISVLVAGAVIADGTPDEIASNADVRRAYLGSTAVGSTPVGNPAVGSTATGAAHV</sequence>
<dbReference type="GO" id="GO:0016887">
    <property type="term" value="F:ATP hydrolysis activity"/>
    <property type="evidence" value="ECO:0007669"/>
    <property type="project" value="InterPro"/>
</dbReference>
<dbReference type="Pfam" id="PF00005">
    <property type="entry name" value="ABC_tran"/>
    <property type="match status" value="1"/>
</dbReference>
<dbReference type="InterPro" id="IPR027417">
    <property type="entry name" value="P-loop_NTPase"/>
</dbReference>
<dbReference type="PROSITE" id="PS50893">
    <property type="entry name" value="ABC_TRANSPORTER_2"/>
    <property type="match status" value="1"/>
</dbReference>
<dbReference type="Proteomes" id="UP000542125">
    <property type="component" value="Unassembled WGS sequence"/>
</dbReference>
<evidence type="ECO:0000256" key="4">
    <source>
        <dbReference type="ARBA" id="ARBA00022840"/>
    </source>
</evidence>
<dbReference type="AlphaFoldDB" id="A0A7Y9IQB5"/>
<evidence type="ECO:0000256" key="1">
    <source>
        <dbReference type="ARBA" id="ARBA00022448"/>
    </source>
</evidence>
<evidence type="ECO:0000256" key="2">
    <source>
        <dbReference type="ARBA" id="ARBA00022475"/>
    </source>
</evidence>